<dbReference type="VEuPathDB" id="MicrosporidiaDB:EDEG_03675"/>
<dbReference type="GO" id="GO:0006888">
    <property type="term" value="P:endoplasmic reticulum to Golgi vesicle-mediated transport"/>
    <property type="evidence" value="ECO:0007669"/>
    <property type="project" value="InterPro"/>
</dbReference>
<dbReference type="EMBL" id="AFBI03000108">
    <property type="protein sequence ID" value="EJW01846.1"/>
    <property type="molecule type" value="Genomic_DNA"/>
</dbReference>
<dbReference type="Pfam" id="PF04148">
    <property type="entry name" value="Erv26"/>
    <property type="match status" value="1"/>
</dbReference>
<dbReference type="GO" id="GO:0030134">
    <property type="term" value="C:COPII-coated ER to Golgi transport vesicle"/>
    <property type="evidence" value="ECO:0007669"/>
    <property type="project" value="TreeGrafter"/>
</dbReference>
<proteinExistence type="inferred from homology"/>
<keyword evidence="4 6" id="KW-1133">Transmembrane helix</keyword>
<feature type="transmembrane region" description="Helical" evidence="6">
    <location>
        <begin position="48"/>
        <end position="74"/>
    </location>
</feature>
<dbReference type="AlphaFoldDB" id="J9D1V8"/>
<evidence type="ECO:0000256" key="4">
    <source>
        <dbReference type="ARBA" id="ARBA00022989"/>
    </source>
</evidence>
<protein>
    <recommendedName>
        <fullName evidence="9">Transmembrane adaptor Erv26</fullName>
    </recommendedName>
</protein>
<dbReference type="GO" id="GO:0000139">
    <property type="term" value="C:Golgi membrane"/>
    <property type="evidence" value="ECO:0007669"/>
    <property type="project" value="TreeGrafter"/>
</dbReference>
<evidence type="ECO:0000256" key="1">
    <source>
        <dbReference type="ARBA" id="ARBA00004141"/>
    </source>
</evidence>
<dbReference type="PANTHER" id="PTHR13144:SF0">
    <property type="entry name" value="PROTEIN TEX261"/>
    <property type="match status" value="1"/>
</dbReference>
<dbReference type="Proteomes" id="UP000003163">
    <property type="component" value="Unassembled WGS sequence"/>
</dbReference>
<evidence type="ECO:0000313" key="7">
    <source>
        <dbReference type="EMBL" id="EJW01846.1"/>
    </source>
</evidence>
<dbReference type="GO" id="GO:0097020">
    <property type="term" value="F:COPII receptor activity"/>
    <property type="evidence" value="ECO:0007669"/>
    <property type="project" value="InterPro"/>
</dbReference>
<feature type="transmembrane region" description="Helical" evidence="6">
    <location>
        <begin position="6"/>
        <end position="28"/>
    </location>
</feature>
<feature type="transmembrane region" description="Helical" evidence="6">
    <location>
        <begin position="120"/>
        <end position="143"/>
    </location>
</feature>
<name>J9D1V8_EDHAE</name>
<keyword evidence="5 6" id="KW-0472">Membrane</keyword>
<dbReference type="OMA" id="TMGTEPV"/>
<evidence type="ECO:0000256" key="5">
    <source>
        <dbReference type="ARBA" id="ARBA00023136"/>
    </source>
</evidence>
<dbReference type="GO" id="GO:0005789">
    <property type="term" value="C:endoplasmic reticulum membrane"/>
    <property type="evidence" value="ECO:0007669"/>
    <property type="project" value="TreeGrafter"/>
</dbReference>
<reference evidence="8" key="2">
    <citation type="submission" date="2015-07" db="EMBL/GenBank/DDBJ databases">
        <title>Contrasting host-pathogen interactions and genome evolution in two generalist and specialist microsporidian pathogens of mosquitoes.</title>
        <authorList>
            <consortium name="The Broad Institute Genomics Platform"/>
            <consortium name="The Broad Institute Genome Sequencing Center for Infectious Disease"/>
            <person name="Cuomo C.A."/>
            <person name="Sanscrainte N.D."/>
            <person name="Goldberg J.M."/>
            <person name="Heiman D."/>
            <person name="Young S."/>
            <person name="Zeng Q."/>
            <person name="Becnel J.J."/>
            <person name="Birren B.W."/>
        </authorList>
    </citation>
    <scope>NUCLEOTIDE SEQUENCE [LARGE SCALE GENOMIC DNA]</scope>
    <source>
        <strain evidence="8">USNM 41457</strain>
    </source>
</reference>
<evidence type="ECO:0008006" key="9">
    <source>
        <dbReference type="Google" id="ProtNLM"/>
    </source>
</evidence>
<comment type="caution">
    <text evidence="7">The sequence shown here is derived from an EMBL/GenBank/DDBJ whole genome shotgun (WGS) entry which is preliminary data.</text>
</comment>
<evidence type="ECO:0000313" key="8">
    <source>
        <dbReference type="Proteomes" id="UP000003163"/>
    </source>
</evidence>
<feature type="transmembrane region" description="Helical" evidence="6">
    <location>
        <begin position="94"/>
        <end position="113"/>
    </location>
</feature>
<dbReference type="InterPro" id="IPR007277">
    <property type="entry name" value="Svp26/Tex261"/>
</dbReference>
<organism evidence="7 8">
    <name type="scientific">Edhazardia aedis (strain USNM 41457)</name>
    <name type="common">Microsporidian parasite</name>
    <dbReference type="NCBI Taxonomy" id="1003232"/>
    <lineage>
        <taxon>Eukaryota</taxon>
        <taxon>Fungi</taxon>
        <taxon>Fungi incertae sedis</taxon>
        <taxon>Microsporidia</taxon>
        <taxon>Edhazardia</taxon>
    </lineage>
</organism>
<accession>J9D1V8</accession>
<dbReference type="PANTHER" id="PTHR13144">
    <property type="entry name" value="TEX261 PROTEIN"/>
    <property type="match status" value="1"/>
</dbReference>
<keyword evidence="3 6" id="KW-0812">Transmembrane</keyword>
<gene>
    <name evidence="7" type="ORF">EDEG_03675</name>
</gene>
<reference evidence="7 8" key="1">
    <citation type="submission" date="2011-08" db="EMBL/GenBank/DDBJ databases">
        <authorList>
            <person name="Liu Z.J."/>
            <person name="Shi F.L."/>
            <person name="Lu J.Q."/>
            <person name="Li M."/>
            <person name="Wang Z.L."/>
        </authorList>
    </citation>
    <scope>NUCLEOTIDE SEQUENCE [LARGE SCALE GENOMIC DNA]</scope>
    <source>
        <strain evidence="7 8">USNM 41457</strain>
    </source>
</reference>
<evidence type="ECO:0000256" key="6">
    <source>
        <dbReference type="SAM" id="Phobius"/>
    </source>
</evidence>
<comment type="subcellular location">
    <subcellularLocation>
        <location evidence="1">Membrane</location>
        <topology evidence="1">Multi-pass membrane protein</topology>
    </subcellularLocation>
</comment>
<evidence type="ECO:0000256" key="3">
    <source>
        <dbReference type="ARBA" id="ARBA00022692"/>
    </source>
</evidence>
<comment type="similarity">
    <text evidence="2">Belongs to the SVP26 family.</text>
</comment>
<dbReference type="HOGENOM" id="CLU_128914_0_0_1"/>
<dbReference type="InParanoid" id="J9D1V8"/>
<dbReference type="OrthoDB" id="28257at2759"/>
<keyword evidence="8" id="KW-1185">Reference proteome</keyword>
<evidence type="ECO:0000256" key="2">
    <source>
        <dbReference type="ARBA" id="ARBA00008096"/>
    </source>
</evidence>
<sequence>MAFLNILGGLLVFVTCIAALLAMAVGLYKAVEYIEDRTYAAKKKIEQIIIAISVAHIILLFRRVGFFIVIYSLVIQYIFYSLLEIYPYVQPTNLTFIVGSLMALGNHFLILRAMILNNNYLLEMIFAFLVFVWATPFCFFLSLSANDEAFPTTGKKNSTLIGKFIKRAFNQ</sequence>